<dbReference type="PANTHER" id="PTHR12110:SF53">
    <property type="entry name" value="BLR5974 PROTEIN"/>
    <property type="match status" value="1"/>
</dbReference>
<proteinExistence type="predicted"/>
<dbReference type="AlphaFoldDB" id="A0A6J4Q302"/>
<name>A0A6J4Q302_9ACTN</name>
<gene>
    <name evidence="2" type="ORF">AVDCRST_MAG82-2272</name>
</gene>
<dbReference type="SUPFAM" id="SSF51658">
    <property type="entry name" value="Xylose isomerase-like"/>
    <property type="match status" value="1"/>
</dbReference>
<dbReference type="Gene3D" id="3.20.20.150">
    <property type="entry name" value="Divalent-metal-dependent TIM barrel enzymes"/>
    <property type="match status" value="1"/>
</dbReference>
<dbReference type="Pfam" id="PF01261">
    <property type="entry name" value="AP_endonuc_2"/>
    <property type="match status" value="1"/>
</dbReference>
<dbReference type="InterPro" id="IPR050312">
    <property type="entry name" value="IolE/XylAMocC-like"/>
</dbReference>
<organism evidence="2">
    <name type="scientific">uncultured Rubrobacteraceae bacterium</name>
    <dbReference type="NCBI Taxonomy" id="349277"/>
    <lineage>
        <taxon>Bacteria</taxon>
        <taxon>Bacillati</taxon>
        <taxon>Actinomycetota</taxon>
        <taxon>Rubrobacteria</taxon>
        <taxon>Rubrobacterales</taxon>
        <taxon>Rubrobacteraceae</taxon>
        <taxon>environmental samples</taxon>
    </lineage>
</organism>
<dbReference type="InterPro" id="IPR036237">
    <property type="entry name" value="Xyl_isomerase-like_sf"/>
</dbReference>
<dbReference type="EMBL" id="CADCVA010000305">
    <property type="protein sequence ID" value="CAA9433299.1"/>
    <property type="molecule type" value="Genomic_DNA"/>
</dbReference>
<dbReference type="InterPro" id="IPR013022">
    <property type="entry name" value="Xyl_isomerase-like_TIM-brl"/>
</dbReference>
<evidence type="ECO:0000313" key="2">
    <source>
        <dbReference type="EMBL" id="CAA9433299.1"/>
    </source>
</evidence>
<reference evidence="2" key="1">
    <citation type="submission" date="2020-02" db="EMBL/GenBank/DDBJ databases">
        <authorList>
            <person name="Meier V. D."/>
        </authorList>
    </citation>
    <scope>NUCLEOTIDE SEQUENCE</scope>
    <source>
        <strain evidence="2">AVDCRST_MAG82</strain>
    </source>
</reference>
<feature type="domain" description="Xylose isomerase-like TIM barrel" evidence="1">
    <location>
        <begin position="23"/>
        <end position="265"/>
    </location>
</feature>
<sequence>MWTLTGFADEISPELDEQLETLAEESMRYMELRSVWNTNVLDLTDGELRKVRSAASGRGVGISSIGSPIGKVPITDPFGPHLIRFRRALHVADLMQAAYVRVFSFFIPEGREPGLYREEVLERMGTLADEAGDAGVTLLHENEKEIYGDIPARCLDILVSIDSPALRAVWDPANFVQCGVGRPYTEGYETLRPYIEYVHVKDALAGSGLVVPAGEGDGEILETLSALRESGFDGFLSLEPHLASVGTYSGFSGPALFREAAKTFKDVLQCQEIEWS</sequence>
<accession>A0A6J4Q302</accession>
<protein>
    <recommendedName>
        <fullName evidence="1">Xylose isomerase-like TIM barrel domain-containing protein</fullName>
    </recommendedName>
</protein>
<dbReference type="PANTHER" id="PTHR12110">
    <property type="entry name" value="HYDROXYPYRUVATE ISOMERASE"/>
    <property type="match status" value="1"/>
</dbReference>
<evidence type="ECO:0000259" key="1">
    <source>
        <dbReference type="Pfam" id="PF01261"/>
    </source>
</evidence>